<dbReference type="InterPro" id="IPR044253">
    <property type="entry name" value="WCRKC1/2"/>
</dbReference>
<evidence type="ECO:0000256" key="1">
    <source>
        <dbReference type="ARBA" id="ARBA00022982"/>
    </source>
</evidence>
<dbReference type="InterPro" id="IPR036249">
    <property type="entry name" value="Thioredoxin-like_sf"/>
</dbReference>
<dbReference type="PANTHER" id="PTHR47192:SF4">
    <property type="entry name" value="THIOREDOXIN-LIKE 3-2, CHLOROPLASTIC"/>
    <property type="match status" value="1"/>
</dbReference>
<accession>A0AAQ3JS74</accession>
<dbReference type="FunFam" id="3.40.30.10:FF:000245">
    <property type="entry name" value="Thioredoxin"/>
    <property type="match status" value="1"/>
</dbReference>
<evidence type="ECO:0000256" key="2">
    <source>
        <dbReference type="ARBA" id="ARBA00023157"/>
    </source>
</evidence>
<keyword evidence="1" id="KW-0249">Electron transport</keyword>
<dbReference type="PANTHER" id="PTHR47192">
    <property type="entry name" value="THIOREDOXIN-LIKE 3-2, CHLOROPLASTIC"/>
    <property type="match status" value="1"/>
</dbReference>
<keyword evidence="3" id="KW-0676">Redox-active center</keyword>
<dbReference type="Pfam" id="PF00085">
    <property type="entry name" value="Thioredoxin"/>
    <property type="match status" value="1"/>
</dbReference>
<dbReference type="InterPro" id="IPR013766">
    <property type="entry name" value="Thioredoxin_domain"/>
</dbReference>
<evidence type="ECO:0000256" key="3">
    <source>
        <dbReference type="ARBA" id="ARBA00023284"/>
    </source>
</evidence>
<evidence type="ECO:0000259" key="4">
    <source>
        <dbReference type="PROSITE" id="PS51352"/>
    </source>
</evidence>
<dbReference type="AlphaFoldDB" id="A0AAQ3JS74"/>
<evidence type="ECO:0000313" key="5">
    <source>
        <dbReference type="EMBL" id="WOK94906.1"/>
    </source>
</evidence>
<proteinExistence type="predicted"/>
<feature type="domain" description="Thioredoxin" evidence="4">
    <location>
        <begin position="52"/>
        <end position="196"/>
    </location>
</feature>
<dbReference type="GO" id="GO:0009570">
    <property type="term" value="C:chloroplast stroma"/>
    <property type="evidence" value="ECO:0007669"/>
    <property type="project" value="InterPro"/>
</dbReference>
<gene>
    <name evidence="5" type="ORF">Cni_G03611</name>
</gene>
<dbReference type="SUPFAM" id="SSF52833">
    <property type="entry name" value="Thioredoxin-like"/>
    <property type="match status" value="1"/>
</dbReference>
<keyword evidence="2" id="KW-1015">Disulfide bond</keyword>
<keyword evidence="6" id="KW-1185">Reference proteome</keyword>
<sequence>MSESIVAAAAAASRSLHRPPSPQDHRSWRSLLPLLRLEYKKFSFSWPSISIASIGGDAASVAAVAAASGTTTWSSEEPPTSVELEPIVSEDQFNRIIAEAHQLEEPVVVLWMASWCRKCIYLKPKLEKLAADYYPRIRFYSIDVNTIPHRLVNRAGVTKMPTVQLWRDSKIQGEVIAGYKAWMVIDDVRKMIENND</sequence>
<dbReference type="CDD" id="cd02947">
    <property type="entry name" value="TRX_family"/>
    <property type="match status" value="1"/>
</dbReference>
<organism evidence="5 6">
    <name type="scientific">Canna indica</name>
    <name type="common">Indian-shot</name>
    <dbReference type="NCBI Taxonomy" id="4628"/>
    <lineage>
        <taxon>Eukaryota</taxon>
        <taxon>Viridiplantae</taxon>
        <taxon>Streptophyta</taxon>
        <taxon>Embryophyta</taxon>
        <taxon>Tracheophyta</taxon>
        <taxon>Spermatophyta</taxon>
        <taxon>Magnoliopsida</taxon>
        <taxon>Liliopsida</taxon>
        <taxon>Zingiberales</taxon>
        <taxon>Cannaceae</taxon>
        <taxon>Canna</taxon>
    </lineage>
</organism>
<dbReference type="EMBL" id="CP136890">
    <property type="protein sequence ID" value="WOK94906.1"/>
    <property type="molecule type" value="Genomic_DNA"/>
</dbReference>
<dbReference type="Gene3D" id="3.40.30.10">
    <property type="entry name" value="Glutaredoxin"/>
    <property type="match status" value="1"/>
</dbReference>
<evidence type="ECO:0000313" key="6">
    <source>
        <dbReference type="Proteomes" id="UP001327560"/>
    </source>
</evidence>
<reference evidence="5 6" key="1">
    <citation type="submission" date="2023-10" db="EMBL/GenBank/DDBJ databases">
        <title>Chromosome-scale genome assembly provides insights into flower coloration mechanisms of Canna indica.</title>
        <authorList>
            <person name="Li C."/>
        </authorList>
    </citation>
    <scope>NUCLEOTIDE SEQUENCE [LARGE SCALE GENOMIC DNA]</scope>
    <source>
        <tissue evidence="5">Flower</tissue>
    </source>
</reference>
<dbReference type="Proteomes" id="UP001327560">
    <property type="component" value="Chromosome 1"/>
</dbReference>
<protein>
    <recommendedName>
        <fullName evidence="4">Thioredoxin domain-containing protein</fullName>
    </recommendedName>
</protein>
<keyword evidence="1" id="KW-0813">Transport</keyword>
<dbReference type="PROSITE" id="PS51352">
    <property type="entry name" value="THIOREDOXIN_2"/>
    <property type="match status" value="1"/>
</dbReference>
<name>A0AAQ3JS74_9LILI</name>